<evidence type="ECO:0000313" key="2">
    <source>
        <dbReference type="Proteomes" id="UP000036426"/>
    </source>
</evidence>
<organism evidence="1 2">
    <name type="scientific">Photobacterium aphoticum</name>
    <dbReference type="NCBI Taxonomy" id="754436"/>
    <lineage>
        <taxon>Bacteria</taxon>
        <taxon>Pseudomonadati</taxon>
        <taxon>Pseudomonadota</taxon>
        <taxon>Gammaproteobacteria</taxon>
        <taxon>Vibrionales</taxon>
        <taxon>Vibrionaceae</taxon>
        <taxon>Photobacterium</taxon>
    </lineage>
</organism>
<name>A0A0J1GSR2_9GAMM</name>
<accession>A0A0J1GSR2</accession>
<dbReference type="Proteomes" id="UP000036426">
    <property type="component" value="Unassembled WGS sequence"/>
</dbReference>
<keyword evidence="2" id="KW-1185">Reference proteome</keyword>
<dbReference type="EMBL" id="LDOV01000003">
    <property type="protein sequence ID" value="KLV02753.1"/>
    <property type="molecule type" value="Genomic_DNA"/>
</dbReference>
<comment type="caution">
    <text evidence="1">The sequence shown here is derived from an EMBL/GenBank/DDBJ whole genome shotgun (WGS) entry which is preliminary data.</text>
</comment>
<proteinExistence type="predicted"/>
<protein>
    <submittedName>
        <fullName evidence="1">Uncharacterized protein</fullName>
    </submittedName>
</protein>
<reference evidence="1 2" key="1">
    <citation type="submission" date="2015-05" db="EMBL/GenBank/DDBJ databases">
        <title>Photobacterium galathea sp. nov.</title>
        <authorList>
            <person name="Machado H."/>
            <person name="Gram L."/>
        </authorList>
    </citation>
    <scope>NUCLEOTIDE SEQUENCE [LARGE SCALE GENOMIC DNA]</scope>
    <source>
        <strain evidence="1 2">DSM 25995</strain>
    </source>
</reference>
<dbReference type="AlphaFoldDB" id="A0A0J1GSR2"/>
<gene>
    <name evidence="1" type="ORF">ABT58_01455</name>
</gene>
<sequence>MFLINKMLVMKIDKSTSMAGGDHCYHPTILVAFPNRVLRIKLDKTENADEKITIYKNSDRQDPEGSSSR</sequence>
<evidence type="ECO:0000313" key="1">
    <source>
        <dbReference type="EMBL" id="KLV02753.1"/>
    </source>
</evidence>